<protein>
    <submittedName>
        <fullName evidence="1">Uncharacterized protein</fullName>
    </submittedName>
</protein>
<dbReference type="AlphaFoldDB" id="A0A382CXP5"/>
<dbReference type="EMBL" id="UINC01036650">
    <property type="protein sequence ID" value="SVB30950.1"/>
    <property type="molecule type" value="Genomic_DNA"/>
</dbReference>
<accession>A0A382CXP5</accession>
<sequence length="209" mass="23801">MQYNGRMKTKPLTFLLALTFLFIGFYVVIAEAHRSGCHRWHSCPSDSGSYICGDIGYCSACPDNQFCEGGKPVARSLEPNKSNESFDPYTKEDSLNNFTPNKAIKYREADYVNYVCPRMSGIIEYSLDDGSRVDCETETHSIEFDFGKKWAEAIGQALYYSSKTGKQAGIFLIIAENNDRNNLRKIKRVIKEKKMNIKIWTISPEDLNK</sequence>
<proteinExistence type="predicted"/>
<name>A0A382CXP5_9ZZZZ</name>
<organism evidence="1">
    <name type="scientific">marine metagenome</name>
    <dbReference type="NCBI Taxonomy" id="408172"/>
    <lineage>
        <taxon>unclassified sequences</taxon>
        <taxon>metagenomes</taxon>
        <taxon>ecological metagenomes</taxon>
    </lineage>
</organism>
<gene>
    <name evidence="1" type="ORF">METZ01_LOCUS183804</name>
</gene>
<reference evidence="1" key="1">
    <citation type="submission" date="2018-05" db="EMBL/GenBank/DDBJ databases">
        <authorList>
            <person name="Lanie J.A."/>
            <person name="Ng W.-L."/>
            <person name="Kazmierczak K.M."/>
            <person name="Andrzejewski T.M."/>
            <person name="Davidsen T.M."/>
            <person name="Wayne K.J."/>
            <person name="Tettelin H."/>
            <person name="Glass J.I."/>
            <person name="Rusch D."/>
            <person name="Podicherti R."/>
            <person name="Tsui H.-C.T."/>
            <person name="Winkler M.E."/>
        </authorList>
    </citation>
    <scope>NUCLEOTIDE SEQUENCE</scope>
</reference>
<evidence type="ECO:0000313" key="1">
    <source>
        <dbReference type="EMBL" id="SVB30950.1"/>
    </source>
</evidence>